<gene>
    <name evidence="1" type="ORF">LITE_LOCUS25231</name>
</gene>
<keyword evidence="2" id="KW-1185">Reference proteome</keyword>
<accession>A0AAV0LSQ2</accession>
<dbReference type="AlphaFoldDB" id="A0AAV0LSQ2"/>
<evidence type="ECO:0000313" key="2">
    <source>
        <dbReference type="Proteomes" id="UP001154282"/>
    </source>
</evidence>
<name>A0AAV0LSQ2_9ROSI</name>
<sequence length="125" mass="14052">MTRYWRRGWVPDLNHLPPVDEPVLDGLIGFSVLPDSGAHSGGFTRRRSGYVEFSDDEIAVISPRTFAQAKCNVTRNNVRRLHDVLGEAAPSFFDGKLVSPFYMAGVIVWESYVGRQTGWFCFPSV</sequence>
<organism evidence="1 2">
    <name type="scientific">Linum tenue</name>
    <dbReference type="NCBI Taxonomy" id="586396"/>
    <lineage>
        <taxon>Eukaryota</taxon>
        <taxon>Viridiplantae</taxon>
        <taxon>Streptophyta</taxon>
        <taxon>Embryophyta</taxon>
        <taxon>Tracheophyta</taxon>
        <taxon>Spermatophyta</taxon>
        <taxon>Magnoliopsida</taxon>
        <taxon>eudicotyledons</taxon>
        <taxon>Gunneridae</taxon>
        <taxon>Pentapetalae</taxon>
        <taxon>rosids</taxon>
        <taxon>fabids</taxon>
        <taxon>Malpighiales</taxon>
        <taxon>Linaceae</taxon>
        <taxon>Linum</taxon>
    </lineage>
</organism>
<evidence type="ECO:0000313" key="1">
    <source>
        <dbReference type="EMBL" id="CAI0436819.1"/>
    </source>
</evidence>
<dbReference type="EMBL" id="CAMGYJ010000006">
    <property type="protein sequence ID" value="CAI0436819.1"/>
    <property type="molecule type" value="Genomic_DNA"/>
</dbReference>
<dbReference type="Proteomes" id="UP001154282">
    <property type="component" value="Unassembled WGS sequence"/>
</dbReference>
<proteinExistence type="predicted"/>
<reference evidence="1" key="1">
    <citation type="submission" date="2022-08" db="EMBL/GenBank/DDBJ databases">
        <authorList>
            <person name="Gutierrez-Valencia J."/>
        </authorList>
    </citation>
    <scope>NUCLEOTIDE SEQUENCE</scope>
</reference>
<protein>
    <submittedName>
        <fullName evidence="1">Uncharacterized protein</fullName>
    </submittedName>
</protein>
<comment type="caution">
    <text evidence="1">The sequence shown here is derived from an EMBL/GenBank/DDBJ whole genome shotgun (WGS) entry which is preliminary data.</text>
</comment>